<evidence type="ECO:0000313" key="2">
    <source>
        <dbReference type="EMBL" id="PFG44363.1"/>
    </source>
</evidence>
<dbReference type="EMBL" id="PDJJ01000001">
    <property type="protein sequence ID" value="PFG44363.1"/>
    <property type="molecule type" value="Genomic_DNA"/>
</dbReference>
<gene>
    <name evidence="2" type="ORF">ATJ88_3085</name>
</gene>
<accession>A0A2A9F047</accession>
<dbReference type="Pfam" id="PF11662">
    <property type="entry name" value="DUF3263"/>
    <property type="match status" value="1"/>
</dbReference>
<dbReference type="AlphaFoldDB" id="A0A2A9F047"/>
<evidence type="ECO:0000313" key="3">
    <source>
        <dbReference type="Proteomes" id="UP000224130"/>
    </source>
</evidence>
<protein>
    <submittedName>
        <fullName evidence="2">Uncharacterized protein DUF3263</fullName>
    </submittedName>
</protein>
<keyword evidence="3" id="KW-1185">Reference proteome</keyword>
<reference evidence="2 3" key="1">
    <citation type="submission" date="2017-10" db="EMBL/GenBank/DDBJ databases">
        <title>Sequencing the genomes of 1000 actinobacteria strains.</title>
        <authorList>
            <person name="Klenk H.-P."/>
        </authorList>
    </citation>
    <scope>NUCLEOTIDE SEQUENCE [LARGE SCALE GENOMIC DNA]</scope>
    <source>
        <strain evidence="2 3">DSM 21863</strain>
    </source>
</reference>
<evidence type="ECO:0000256" key="1">
    <source>
        <dbReference type="SAM" id="MobiDB-lite"/>
    </source>
</evidence>
<sequence>MSEMLVQEVEAPAAAEPTTEAAGLTDRDREILAFEKQWWKYAGSKEQAVRELFDMSATRYYQVLNALIDTPGALEHDPMLVKRLRRMRATRQRARTARRTDTPG</sequence>
<dbReference type="OrthoDB" id="3268863at2"/>
<feature type="compositionally biased region" description="Low complexity" evidence="1">
    <location>
        <begin position="10"/>
        <end position="22"/>
    </location>
</feature>
<comment type="caution">
    <text evidence="2">The sequence shown here is derived from an EMBL/GenBank/DDBJ whole genome shotgun (WGS) entry which is preliminary data.</text>
</comment>
<organism evidence="2 3">
    <name type="scientific">Isoptericola jiangsuensis</name>
    <dbReference type="NCBI Taxonomy" id="548579"/>
    <lineage>
        <taxon>Bacteria</taxon>
        <taxon>Bacillati</taxon>
        <taxon>Actinomycetota</taxon>
        <taxon>Actinomycetes</taxon>
        <taxon>Micrococcales</taxon>
        <taxon>Promicromonosporaceae</taxon>
        <taxon>Isoptericola</taxon>
    </lineage>
</organism>
<dbReference type="InterPro" id="IPR021678">
    <property type="entry name" value="DUF3263"/>
</dbReference>
<feature type="region of interest" description="Disordered" evidence="1">
    <location>
        <begin position="1"/>
        <end position="26"/>
    </location>
</feature>
<proteinExistence type="predicted"/>
<name>A0A2A9F047_9MICO</name>
<dbReference type="Proteomes" id="UP000224130">
    <property type="component" value="Unassembled WGS sequence"/>
</dbReference>